<keyword evidence="2" id="KW-1185">Reference proteome</keyword>
<comment type="caution">
    <text evidence="1">The sequence shown here is derived from an EMBL/GenBank/DDBJ whole genome shotgun (WGS) entry which is preliminary data.</text>
</comment>
<organism evidence="1 2">
    <name type="scientific">Corchorus olitorius</name>
    <dbReference type="NCBI Taxonomy" id="93759"/>
    <lineage>
        <taxon>Eukaryota</taxon>
        <taxon>Viridiplantae</taxon>
        <taxon>Streptophyta</taxon>
        <taxon>Embryophyta</taxon>
        <taxon>Tracheophyta</taxon>
        <taxon>Spermatophyta</taxon>
        <taxon>Magnoliopsida</taxon>
        <taxon>eudicotyledons</taxon>
        <taxon>Gunneridae</taxon>
        <taxon>Pentapetalae</taxon>
        <taxon>rosids</taxon>
        <taxon>malvids</taxon>
        <taxon>Malvales</taxon>
        <taxon>Malvaceae</taxon>
        <taxon>Grewioideae</taxon>
        <taxon>Apeibeae</taxon>
        <taxon>Corchorus</taxon>
    </lineage>
</organism>
<protein>
    <submittedName>
        <fullName evidence="1">Uncharacterized protein</fullName>
    </submittedName>
</protein>
<accession>A0A1R3IQM7</accession>
<gene>
    <name evidence="1" type="ORF">COLO4_21813</name>
</gene>
<proteinExistence type="predicted"/>
<dbReference type="EMBL" id="AWUE01017791">
    <property type="protein sequence ID" value="OMO84871.1"/>
    <property type="molecule type" value="Genomic_DNA"/>
</dbReference>
<name>A0A1R3IQM7_9ROSI</name>
<evidence type="ECO:0000313" key="1">
    <source>
        <dbReference type="EMBL" id="OMO84871.1"/>
    </source>
</evidence>
<reference evidence="2" key="1">
    <citation type="submission" date="2013-09" db="EMBL/GenBank/DDBJ databases">
        <title>Corchorus olitorius genome sequencing.</title>
        <authorList>
            <person name="Alam M."/>
            <person name="Haque M.S."/>
            <person name="Islam M.S."/>
            <person name="Emdad E.M."/>
            <person name="Islam M.M."/>
            <person name="Ahmed B."/>
            <person name="Halim A."/>
            <person name="Hossen Q.M.M."/>
            <person name="Hossain M.Z."/>
            <person name="Ahmed R."/>
            <person name="Khan M.M."/>
            <person name="Islam R."/>
            <person name="Rashid M.M."/>
            <person name="Khan S.A."/>
            <person name="Rahman M.S."/>
            <person name="Alam M."/>
            <person name="Yahiya A.S."/>
            <person name="Khan M.S."/>
            <person name="Azam M.S."/>
            <person name="Haque T."/>
            <person name="Lashkar M.Z.H."/>
            <person name="Akhand A.I."/>
            <person name="Morshed G."/>
            <person name="Roy S."/>
            <person name="Uddin K.S."/>
            <person name="Rabeya T."/>
            <person name="Hossain A.S."/>
            <person name="Chowdhury A."/>
            <person name="Snigdha A.R."/>
            <person name="Mortoza M.S."/>
            <person name="Matin S.A."/>
            <person name="Hoque S.M.E."/>
            <person name="Islam M.K."/>
            <person name="Roy D.K."/>
            <person name="Haider R."/>
            <person name="Moosa M.M."/>
            <person name="Elias S.M."/>
            <person name="Hasan A.M."/>
            <person name="Jahan S."/>
            <person name="Shafiuddin M."/>
            <person name="Mahmood N."/>
            <person name="Shommy N.S."/>
        </authorList>
    </citation>
    <scope>NUCLEOTIDE SEQUENCE [LARGE SCALE GENOMIC DNA]</scope>
    <source>
        <strain evidence="2">cv. O-4</strain>
    </source>
</reference>
<evidence type="ECO:0000313" key="2">
    <source>
        <dbReference type="Proteomes" id="UP000187203"/>
    </source>
</evidence>
<sequence>MLPSCRHGSNQGTRKCPLELDSEARMLFNDRCFDERRSKGDDCCSVKADLKVEKGFFSKTRVGDSYQEIEWNRSGNFRLSLQREKFCRRWLHREAFSGDPKVGSGAAWRR</sequence>
<dbReference type="Proteomes" id="UP000187203">
    <property type="component" value="Unassembled WGS sequence"/>
</dbReference>
<dbReference type="AlphaFoldDB" id="A0A1R3IQM7"/>